<feature type="domain" description="Bacterial mobilisation" evidence="1">
    <location>
        <begin position="83"/>
        <end position="120"/>
    </location>
</feature>
<reference evidence="2" key="1">
    <citation type="submission" date="2019-03" db="EMBL/GenBank/DDBJ databases">
        <title>Identification of a transferable multidrug resistance plasmid carrying novel macrolide-clindamycin resistance gene erm(50) in Cutibacterium acnes.</title>
        <authorList>
            <person name="Aoki S."/>
            <person name="Nakase K."/>
            <person name="Nakaminami H."/>
            <person name="Wajima T."/>
            <person name="Hayashi N."/>
            <person name="Noguchi N."/>
        </authorList>
    </citation>
    <scope>NUCLEOTIDE SEQUENCE</scope>
    <source>
        <strain evidence="2">TP-CU389</strain>
        <plasmid evidence="2">pTZC1</plasmid>
    </source>
</reference>
<dbReference type="InterPro" id="IPR008687">
    <property type="entry name" value="MobC"/>
</dbReference>
<evidence type="ECO:0000313" key="2">
    <source>
        <dbReference type="EMBL" id="BBJ25227.1"/>
    </source>
</evidence>
<keyword evidence="2" id="KW-0614">Plasmid</keyword>
<proteinExistence type="predicted"/>
<protein>
    <submittedName>
        <fullName evidence="2">Relaxosome protein</fullName>
    </submittedName>
</protein>
<accession>A0A5K7U721</accession>
<dbReference type="AlphaFoldDB" id="A0A5K7U721"/>
<dbReference type="Pfam" id="PF05713">
    <property type="entry name" value="MobC"/>
    <property type="match status" value="1"/>
</dbReference>
<dbReference type="EMBL" id="LC473083">
    <property type="protein sequence ID" value="BBJ25227.1"/>
    <property type="molecule type" value="Genomic_DNA"/>
</dbReference>
<geneLocation type="plasmid" evidence="2">
    <name>pTZC1</name>
</geneLocation>
<evidence type="ECO:0000259" key="1">
    <source>
        <dbReference type="Pfam" id="PF05713"/>
    </source>
</evidence>
<organism evidence="2">
    <name type="scientific">Cutibacterium acnes</name>
    <name type="common">Propionibacterium acnes</name>
    <dbReference type="NCBI Taxonomy" id="1747"/>
    <lineage>
        <taxon>Bacteria</taxon>
        <taxon>Bacillati</taxon>
        <taxon>Actinomycetota</taxon>
        <taxon>Actinomycetes</taxon>
        <taxon>Propionibacteriales</taxon>
        <taxon>Propionibacteriaceae</taxon>
        <taxon>Cutibacterium</taxon>
    </lineage>
</organism>
<sequence length="132" mass="14763">MAPWALWALPKPGRSGCMAEQGAKRSRGVFKGLWLSDAEWKRVERRMELAEARTFADYARRALTEGKIVVRRVAFDPAPLRAELSRIGNNINQIARQVNTDDVVTVEQMRATRELLGQVQRAIDAATEAGAE</sequence>
<name>A0A5K7U721_CUTAC</name>
<gene>
    <name evidence="2" type="primary">mobC</name>
</gene>